<feature type="disulfide bond" evidence="8">
    <location>
        <begin position="232"/>
        <end position="250"/>
    </location>
</feature>
<dbReference type="CDD" id="cd00112">
    <property type="entry name" value="LDLa"/>
    <property type="match status" value="3"/>
</dbReference>
<dbReference type="InterPro" id="IPR050685">
    <property type="entry name" value="LDLR"/>
</dbReference>
<dbReference type="PROSITE" id="PS50068">
    <property type="entry name" value="LDLRA_2"/>
    <property type="match status" value="3"/>
</dbReference>
<evidence type="ECO:0000256" key="4">
    <source>
        <dbReference type="ARBA" id="ARBA00022737"/>
    </source>
</evidence>
<protein>
    <submittedName>
        <fullName evidence="11">Low-density lipoprotein receptor domain class A</fullName>
    </submittedName>
</protein>
<evidence type="ECO:0000256" key="5">
    <source>
        <dbReference type="ARBA" id="ARBA00022989"/>
    </source>
</evidence>
<feature type="compositionally biased region" description="Basic and acidic residues" evidence="9">
    <location>
        <begin position="189"/>
        <end position="201"/>
    </location>
</feature>
<proteinExistence type="predicted"/>
<dbReference type="WBParaSite" id="BXY_1404600.1">
    <property type="protein sequence ID" value="BXY_1404600.1"/>
    <property type="gene ID" value="BXY_1404600"/>
</dbReference>
<dbReference type="InterPro" id="IPR002172">
    <property type="entry name" value="LDrepeatLR_classA_rpt"/>
</dbReference>
<comment type="subcellular location">
    <subcellularLocation>
        <location evidence="2">Endomembrane system</location>
    </subcellularLocation>
    <subcellularLocation>
        <location evidence="1">Membrane</location>
        <topology evidence="1">Single-pass membrane protein</topology>
    </subcellularLocation>
</comment>
<dbReference type="GO" id="GO:0005886">
    <property type="term" value="C:plasma membrane"/>
    <property type="evidence" value="ECO:0007669"/>
    <property type="project" value="TreeGrafter"/>
</dbReference>
<feature type="compositionally biased region" description="Polar residues" evidence="9">
    <location>
        <begin position="209"/>
        <end position="220"/>
    </location>
</feature>
<sequence length="371" mass="41021">MSAGLRNQVLESTFKSTFLFVRNKQLDIYFFGADLHGDFQDKRSRKERAIILEDIMLFWVVISVIFERCLAKYVEKTTITSITITGHCVEDEFHFKCESGKCIPMYWLCDGVADCPDKDDENHAKCRPKPWGAPDHKFVRGGCPARQFECKDLFGNIRCVLEEWLCDNQQDCADGLDEMYCNINSTTEQSEKETDPVEKQNKIIPSLKMSPQQSTVSSAASRRSCNGNEYECSNGACIAKSSLCNGQKECPDGGDEMFCATTAKVSPVNPSNQQAPVSPSSRSSSLFSSKKASTTGLSPVKSVSHNILALPSLFLPVTQKSKAESASPANIVSTLDTSQTVSAIANKPIRIHFFSHSTKKMPTTSTTQKTL</sequence>
<dbReference type="PROSITE" id="PS01209">
    <property type="entry name" value="LDLRA_1"/>
    <property type="match status" value="1"/>
</dbReference>
<accession>A0A1I7SLW3</accession>
<keyword evidence="4" id="KW-0677">Repeat</keyword>
<feature type="compositionally biased region" description="Low complexity" evidence="9">
    <location>
        <begin position="278"/>
        <end position="293"/>
    </location>
</feature>
<feature type="disulfide bond" evidence="8">
    <location>
        <begin position="97"/>
        <end position="115"/>
    </location>
</feature>
<feature type="region of interest" description="Disordered" evidence="9">
    <location>
        <begin position="267"/>
        <end position="298"/>
    </location>
</feature>
<dbReference type="InterPro" id="IPR023415">
    <property type="entry name" value="LDLR_class-A_CS"/>
</dbReference>
<feature type="region of interest" description="Disordered" evidence="9">
    <location>
        <begin position="187"/>
        <end position="220"/>
    </location>
</feature>
<dbReference type="GO" id="GO:0012505">
    <property type="term" value="C:endomembrane system"/>
    <property type="evidence" value="ECO:0007669"/>
    <property type="project" value="UniProtKB-SubCell"/>
</dbReference>
<evidence type="ECO:0000256" key="7">
    <source>
        <dbReference type="ARBA" id="ARBA00023157"/>
    </source>
</evidence>
<keyword evidence="6" id="KW-0472">Membrane</keyword>
<dbReference type="PANTHER" id="PTHR24270">
    <property type="entry name" value="LOW-DENSITY LIPOPROTEIN RECEPTOR-RELATED"/>
    <property type="match status" value="1"/>
</dbReference>
<keyword evidence="5" id="KW-1133">Transmembrane helix</keyword>
<evidence type="ECO:0000313" key="10">
    <source>
        <dbReference type="Proteomes" id="UP000095284"/>
    </source>
</evidence>
<dbReference type="PRINTS" id="PR00261">
    <property type="entry name" value="LDLRECEPTOR"/>
</dbReference>
<evidence type="ECO:0000256" key="8">
    <source>
        <dbReference type="PROSITE-ProRule" id="PRU00124"/>
    </source>
</evidence>
<reference evidence="11" key="1">
    <citation type="submission" date="2016-11" db="UniProtKB">
        <authorList>
            <consortium name="WormBaseParasite"/>
        </authorList>
    </citation>
    <scope>IDENTIFICATION</scope>
</reference>
<keyword evidence="3" id="KW-0812">Transmembrane</keyword>
<dbReference type="AlphaFoldDB" id="A0A1I7SLW3"/>
<feature type="disulfide bond" evidence="8">
    <location>
        <begin position="244"/>
        <end position="259"/>
    </location>
</feature>
<feature type="disulfide bond" evidence="8">
    <location>
        <begin position="225"/>
        <end position="237"/>
    </location>
</feature>
<evidence type="ECO:0000256" key="2">
    <source>
        <dbReference type="ARBA" id="ARBA00004308"/>
    </source>
</evidence>
<evidence type="ECO:0000256" key="3">
    <source>
        <dbReference type="ARBA" id="ARBA00022692"/>
    </source>
</evidence>
<dbReference type="Gene3D" id="4.10.400.10">
    <property type="entry name" value="Low-density Lipoprotein Receptor"/>
    <property type="match status" value="3"/>
</dbReference>
<dbReference type="Proteomes" id="UP000095284">
    <property type="component" value="Unplaced"/>
</dbReference>
<evidence type="ECO:0000313" key="11">
    <source>
        <dbReference type="WBParaSite" id="BXY_1404600.1"/>
    </source>
</evidence>
<name>A0A1I7SLW3_BURXY</name>
<feature type="compositionally biased region" description="Polar residues" evidence="9">
    <location>
        <begin position="268"/>
        <end position="277"/>
    </location>
</feature>
<keyword evidence="7 8" id="KW-1015">Disulfide bond</keyword>
<dbReference type="SMART" id="SM00192">
    <property type="entry name" value="LDLa"/>
    <property type="match status" value="3"/>
</dbReference>
<dbReference type="SUPFAM" id="SSF57424">
    <property type="entry name" value="LDL receptor-like module"/>
    <property type="match status" value="3"/>
</dbReference>
<comment type="caution">
    <text evidence="8">Lacks conserved residue(s) required for the propagation of feature annotation.</text>
</comment>
<evidence type="ECO:0000256" key="1">
    <source>
        <dbReference type="ARBA" id="ARBA00004167"/>
    </source>
</evidence>
<dbReference type="InterPro" id="IPR036055">
    <property type="entry name" value="LDL_receptor-like_sf"/>
</dbReference>
<dbReference type="Pfam" id="PF00057">
    <property type="entry name" value="Ldl_recept_a"/>
    <property type="match status" value="3"/>
</dbReference>
<organism evidence="10 11">
    <name type="scientific">Bursaphelenchus xylophilus</name>
    <name type="common">Pinewood nematode worm</name>
    <name type="synonym">Aphelenchoides xylophilus</name>
    <dbReference type="NCBI Taxonomy" id="6326"/>
    <lineage>
        <taxon>Eukaryota</taxon>
        <taxon>Metazoa</taxon>
        <taxon>Ecdysozoa</taxon>
        <taxon>Nematoda</taxon>
        <taxon>Chromadorea</taxon>
        <taxon>Rhabditida</taxon>
        <taxon>Tylenchina</taxon>
        <taxon>Tylenchomorpha</taxon>
        <taxon>Aphelenchoidea</taxon>
        <taxon>Aphelenchoididae</taxon>
        <taxon>Bursaphelenchus</taxon>
    </lineage>
</organism>
<feature type="disulfide bond" evidence="8">
    <location>
        <begin position="166"/>
        <end position="181"/>
    </location>
</feature>
<evidence type="ECO:0000256" key="6">
    <source>
        <dbReference type="ARBA" id="ARBA00023136"/>
    </source>
</evidence>
<dbReference type="GO" id="GO:0016192">
    <property type="term" value="P:vesicle-mediated transport"/>
    <property type="evidence" value="ECO:0007669"/>
    <property type="project" value="UniProtKB-ARBA"/>
</dbReference>
<evidence type="ECO:0000256" key="9">
    <source>
        <dbReference type="SAM" id="MobiDB-lite"/>
    </source>
</evidence>